<dbReference type="InterPro" id="IPR024589">
    <property type="entry name" value="Ligninase_C"/>
</dbReference>
<evidence type="ECO:0000313" key="18">
    <source>
        <dbReference type="Proteomes" id="UP000294933"/>
    </source>
</evidence>
<evidence type="ECO:0000256" key="9">
    <source>
        <dbReference type="ARBA" id="ARBA00023180"/>
    </source>
</evidence>
<dbReference type="InterPro" id="IPR019793">
    <property type="entry name" value="Peroxidases_heam-ligand_BS"/>
</dbReference>
<feature type="disulfide bond" evidence="13">
    <location>
        <begin position="57"/>
        <end position="139"/>
    </location>
</feature>
<evidence type="ECO:0000313" key="17">
    <source>
        <dbReference type="EMBL" id="TDL18829.1"/>
    </source>
</evidence>
<evidence type="ECO:0000256" key="5">
    <source>
        <dbReference type="ARBA" id="ARBA00022729"/>
    </source>
</evidence>
<dbReference type="PROSITE" id="PS00435">
    <property type="entry name" value="PEROXIDASE_1"/>
    <property type="match status" value="1"/>
</dbReference>
<feature type="binding site" evidence="11">
    <location>
        <position position="87"/>
    </location>
    <ligand>
        <name>Ca(2+)</name>
        <dbReference type="ChEBI" id="CHEBI:29108"/>
        <label>1</label>
    </ligand>
</feature>
<dbReference type="GO" id="GO:0034599">
    <property type="term" value="P:cellular response to oxidative stress"/>
    <property type="evidence" value="ECO:0007669"/>
    <property type="project" value="InterPro"/>
</dbReference>
<dbReference type="Gene3D" id="1.10.520.10">
    <property type="match status" value="1"/>
</dbReference>
<evidence type="ECO:0000256" key="6">
    <source>
        <dbReference type="ARBA" id="ARBA00023002"/>
    </source>
</evidence>
<reference evidence="17 18" key="1">
    <citation type="submission" date="2018-06" db="EMBL/GenBank/DDBJ databases">
        <title>A transcriptomic atlas of mushroom development highlights an independent origin of complex multicellularity.</title>
        <authorList>
            <consortium name="DOE Joint Genome Institute"/>
            <person name="Krizsan K."/>
            <person name="Almasi E."/>
            <person name="Merenyi Z."/>
            <person name="Sahu N."/>
            <person name="Viragh M."/>
            <person name="Koszo T."/>
            <person name="Mondo S."/>
            <person name="Kiss B."/>
            <person name="Balint B."/>
            <person name="Kues U."/>
            <person name="Barry K."/>
            <person name="Hegedus J.C."/>
            <person name="Henrissat B."/>
            <person name="Johnson J."/>
            <person name="Lipzen A."/>
            <person name="Ohm R."/>
            <person name="Nagy I."/>
            <person name="Pangilinan J."/>
            <person name="Yan J."/>
            <person name="Xiong Y."/>
            <person name="Grigoriev I.V."/>
            <person name="Hibbett D.S."/>
            <person name="Nagy L.G."/>
        </authorList>
    </citation>
    <scope>NUCLEOTIDE SEQUENCE [LARGE SCALE GENOMIC DNA]</scope>
    <source>
        <strain evidence="17 18">SZMC22713</strain>
    </source>
</reference>
<dbReference type="EC" id="1.11.1.-" evidence="14"/>
<evidence type="ECO:0000259" key="16">
    <source>
        <dbReference type="PROSITE" id="PS50873"/>
    </source>
</evidence>
<dbReference type="PRINTS" id="PR00458">
    <property type="entry name" value="PEROXIDASE"/>
</dbReference>
<evidence type="ECO:0000256" key="8">
    <source>
        <dbReference type="ARBA" id="ARBA00023157"/>
    </source>
</evidence>
<evidence type="ECO:0000256" key="7">
    <source>
        <dbReference type="ARBA" id="ARBA00023004"/>
    </source>
</evidence>
<dbReference type="PRINTS" id="PR00462">
    <property type="entry name" value="LIGNINASE"/>
</dbReference>
<evidence type="ECO:0000256" key="11">
    <source>
        <dbReference type="PIRSR" id="PIRSR601621-2"/>
    </source>
</evidence>
<feature type="domain" description="Plant heme peroxidase family profile" evidence="16">
    <location>
        <begin position="64"/>
        <end position="339"/>
    </location>
</feature>
<keyword evidence="2 14" id="KW-0575">Peroxidase</keyword>
<keyword evidence="7 11" id="KW-0408">Iron</keyword>
<keyword evidence="11 14" id="KW-0106">Calcium</keyword>
<feature type="binding site" evidence="11">
    <location>
        <position position="71"/>
    </location>
    <ligand>
        <name>Ca(2+)</name>
        <dbReference type="ChEBI" id="CHEBI:29108"/>
        <label>1</label>
    </ligand>
</feature>
<dbReference type="VEuPathDB" id="FungiDB:BD410DRAFT_461087"/>
<evidence type="ECO:0000256" key="13">
    <source>
        <dbReference type="PIRSR" id="PIRSR601621-4"/>
    </source>
</evidence>
<dbReference type="EMBL" id="ML170203">
    <property type="protein sequence ID" value="TDL18829.1"/>
    <property type="molecule type" value="Genomic_DNA"/>
</dbReference>
<dbReference type="PANTHER" id="PTHR31356:SF66">
    <property type="entry name" value="CATALASE-PEROXIDASE"/>
    <property type="match status" value="1"/>
</dbReference>
<feature type="signal peptide" evidence="14">
    <location>
        <begin position="1"/>
        <end position="18"/>
    </location>
</feature>
<keyword evidence="5 14" id="KW-0732">Signal</keyword>
<keyword evidence="9" id="KW-0325">Glycoprotein</keyword>
<sequence>MVFKLSLALVALSAAVSAANFRRVACPDGVNTAVNEACCVFHTLRDSLQANAFHKECGEEVHEVLRLTFHDAIGWSKSGAFAGGGADGSMILFDSIETAFDANAGIDESVDLLSPFMAQTGVSAGDLIQFAGAVGISNCPGAPKLSFLAGRPNATIPADKGTVPEPQQSVDAIFARMADANFSPAELVHLLASHTIARADHVDPTIPQSPFDTTPFTFDTQFFLETLLKGTGFPGTAGNLGEVESPLPTEGELRLQSDFAIARDPSTACEWQAQINNQQLMMSNFKAAMEKMALIGQDSSKFIDCSEAVPDPVAPNGKDATFPAGTGPADLEQACSSPFPTLQTDPGAATTIPKNPS</sequence>
<keyword evidence="6 14" id="KW-0560">Oxidoreductase</keyword>
<feature type="binding site" evidence="11">
    <location>
        <position position="89"/>
    </location>
    <ligand>
        <name>Ca(2+)</name>
        <dbReference type="ChEBI" id="CHEBI:29108"/>
        <label>1</label>
    </ligand>
</feature>
<feature type="binding site" evidence="11">
    <location>
        <position position="219"/>
    </location>
    <ligand>
        <name>Ca(2+)</name>
        <dbReference type="ChEBI" id="CHEBI:29108"/>
        <label>2</label>
    </ligand>
</feature>
<dbReference type="SUPFAM" id="SSF48113">
    <property type="entry name" value="Heme-dependent peroxidases"/>
    <property type="match status" value="1"/>
</dbReference>
<dbReference type="GO" id="GO:0042744">
    <property type="term" value="P:hydrogen peroxide catabolic process"/>
    <property type="evidence" value="ECO:0007669"/>
    <property type="project" value="TreeGrafter"/>
</dbReference>
<evidence type="ECO:0000256" key="4">
    <source>
        <dbReference type="ARBA" id="ARBA00022723"/>
    </source>
</evidence>
<dbReference type="InterPro" id="IPR019794">
    <property type="entry name" value="Peroxidases_AS"/>
</dbReference>
<keyword evidence="3 11" id="KW-0349">Heme</keyword>
<comment type="cofactor">
    <cofactor evidence="11 14">
        <name>Ca(2+)</name>
        <dbReference type="ChEBI" id="CHEBI:29108"/>
    </cofactor>
    <text evidence="11 14">Binds 2 calcium ions per subunit.</text>
</comment>
<feature type="binding site" evidence="11">
    <location>
        <position position="195"/>
    </location>
    <ligand>
        <name>Ca(2+)</name>
        <dbReference type="ChEBI" id="CHEBI:29108"/>
        <label>2</label>
    </ligand>
</feature>
<dbReference type="Pfam" id="PF11895">
    <property type="entry name" value="Peroxidase_ext"/>
    <property type="match status" value="1"/>
</dbReference>
<evidence type="ECO:0000256" key="15">
    <source>
        <dbReference type="SAM" id="MobiDB-lite"/>
    </source>
</evidence>
<feature type="binding site" evidence="11">
    <location>
        <position position="214"/>
    </location>
    <ligand>
        <name>Ca(2+)</name>
        <dbReference type="ChEBI" id="CHEBI:29108"/>
        <label>2</label>
    </ligand>
</feature>
<dbReference type="Pfam" id="PF00141">
    <property type="entry name" value="peroxidase"/>
    <property type="match status" value="1"/>
</dbReference>
<dbReference type="OrthoDB" id="2113341at2759"/>
<evidence type="ECO:0000256" key="12">
    <source>
        <dbReference type="PIRSR" id="PIRSR601621-3"/>
    </source>
</evidence>
<dbReference type="AlphaFoldDB" id="A0A4Y7PW54"/>
<feature type="site" description="Transition state stabilizer" evidence="12">
    <location>
        <position position="66"/>
    </location>
</feature>
<evidence type="ECO:0000256" key="14">
    <source>
        <dbReference type="RuleBase" id="RU363051"/>
    </source>
</evidence>
<feature type="active site" description="Proton acceptor" evidence="10">
    <location>
        <position position="70"/>
    </location>
</feature>
<dbReference type="InterPro" id="IPR002016">
    <property type="entry name" value="Haem_peroxidase"/>
</dbReference>
<dbReference type="InterPro" id="IPR044831">
    <property type="entry name" value="Ccp1-like"/>
</dbReference>
<evidence type="ECO:0000256" key="2">
    <source>
        <dbReference type="ARBA" id="ARBA00022559"/>
    </source>
</evidence>
<keyword evidence="18" id="KW-1185">Reference proteome</keyword>
<dbReference type="Proteomes" id="UP000294933">
    <property type="component" value="Unassembled WGS sequence"/>
</dbReference>
<evidence type="ECO:0000256" key="3">
    <source>
        <dbReference type="ARBA" id="ARBA00022617"/>
    </source>
</evidence>
<dbReference type="PROSITE" id="PS50873">
    <property type="entry name" value="PEROXIDASE_4"/>
    <property type="match status" value="1"/>
</dbReference>
<dbReference type="STRING" id="50990.A0A4Y7PW54"/>
<name>A0A4Y7PW54_9AGAM</name>
<feature type="binding site" description="axial binding residue" evidence="11">
    <location>
        <position position="194"/>
    </location>
    <ligand>
        <name>heme b</name>
        <dbReference type="ChEBI" id="CHEBI:60344"/>
    </ligand>
    <ligandPart>
        <name>Fe</name>
        <dbReference type="ChEBI" id="CHEBI:18248"/>
    </ligandPart>
</feature>
<feature type="binding site" evidence="11">
    <location>
        <position position="212"/>
    </location>
    <ligand>
        <name>Ca(2+)</name>
        <dbReference type="ChEBI" id="CHEBI:29108"/>
        <label>2</label>
    </ligand>
</feature>
<dbReference type="CDD" id="cd00692">
    <property type="entry name" value="ligninase"/>
    <property type="match status" value="1"/>
</dbReference>
<feature type="disulfide bond" evidence="13">
    <location>
        <begin position="26"/>
        <end position="39"/>
    </location>
</feature>
<comment type="cofactor">
    <cofactor evidence="11">
        <name>heme b</name>
        <dbReference type="ChEBI" id="CHEBI:60344"/>
    </cofactor>
    <text evidence="11">Binds 1 heme b (iron(II)-protoporphyrin IX) group per subunit.</text>
</comment>
<dbReference type="PANTHER" id="PTHR31356">
    <property type="entry name" value="THYLAKOID LUMENAL 29 KDA PROTEIN, CHLOROPLASTIC-RELATED"/>
    <property type="match status" value="1"/>
</dbReference>
<keyword evidence="8 13" id="KW-1015">Disulfide bond</keyword>
<feature type="binding site" evidence="11">
    <location>
        <position position="85"/>
    </location>
    <ligand>
        <name>Ca(2+)</name>
        <dbReference type="ChEBI" id="CHEBI:29108"/>
        <label>1</label>
    </ligand>
</feature>
<dbReference type="GO" id="GO:0000302">
    <property type="term" value="P:response to reactive oxygen species"/>
    <property type="evidence" value="ECO:0007669"/>
    <property type="project" value="TreeGrafter"/>
</dbReference>
<proteinExistence type="inferred from homology"/>
<dbReference type="InterPro" id="IPR010255">
    <property type="entry name" value="Haem_peroxidase_sf"/>
</dbReference>
<dbReference type="InterPro" id="IPR001621">
    <property type="entry name" value="Ligninase"/>
</dbReference>
<dbReference type="GO" id="GO:0004601">
    <property type="term" value="F:peroxidase activity"/>
    <property type="evidence" value="ECO:0007669"/>
    <property type="project" value="UniProtKB-KW"/>
</dbReference>
<dbReference type="GO" id="GO:0046872">
    <property type="term" value="F:metal ion binding"/>
    <property type="evidence" value="ECO:0007669"/>
    <property type="project" value="UniProtKB-UniRule"/>
</dbReference>
<organism evidence="17 18">
    <name type="scientific">Rickenella mellea</name>
    <dbReference type="NCBI Taxonomy" id="50990"/>
    <lineage>
        <taxon>Eukaryota</taxon>
        <taxon>Fungi</taxon>
        <taxon>Dikarya</taxon>
        <taxon>Basidiomycota</taxon>
        <taxon>Agaricomycotina</taxon>
        <taxon>Agaricomycetes</taxon>
        <taxon>Hymenochaetales</taxon>
        <taxon>Rickenellaceae</taxon>
        <taxon>Rickenella</taxon>
    </lineage>
</organism>
<feature type="region of interest" description="Disordered" evidence="15">
    <location>
        <begin position="313"/>
        <end position="357"/>
    </location>
</feature>
<accession>A0A4Y7PW54</accession>
<feature type="chain" id="PRO_5021457340" description="Peroxidase" evidence="14">
    <location>
        <begin position="19"/>
        <end position="357"/>
    </location>
</feature>
<dbReference type="Gene3D" id="1.10.420.10">
    <property type="entry name" value="Peroxidase, domain 2"/>
    <property type="match status" value="1"/>
</dbReference>
<feature type="disulfide bond" evidence="13">
    <location>
        <begin position="269"/>
        <end position="335"/>
    </location>
</feature>
<dbReference type="PROSITE" id="PS00436">
    <property type="entry name" value="PEROXIDASE_2"/>
    <property type="match status" value="1"/>
</dbReference>
<gene>
    <name evidence="17" type="ORF">BD410DRAFT_461087</name>
</gene>
<comment type="similarity">
    <text evidence="1 14">Belongs to the peroxidase family. Ligninase subfamily.</text>
</comment>
<keyword evidence="4 11" id="KW-0479">Metal-binding</keyword>
<protein>
    <recommendedName>
        <fullName evidence="14">Peroxidase</fullName>
        <ecNumber evidence="14">1.11.1.-</ecNumber>
    </recommendedName>
</protein>
<feature type="disulfide bond" evidence="13">
    <location>
        <begin position="38"/>
        <end position="305"/>
    </location>
</feature>
<feature type="compositionally biased region" description="Polar residues" evidence="15">
    <location>
        <begin position="334"/>
        <end position="344"/>
    </location>
</feature>
<dbReference type="GO" id="GO:0020037">
    <property type="term" value="F:heme binding"/>
    <property type="evidence" value="ECO:0007669"/>
    <property type="project" value="UniProtKB-UniRule"/>
</dbReference>
<evidence type="ECO:0000256" key="10">
    <source>
        <dbReference type="PIRSR" id="PIRSR601621-1"/>
    </source>
</evidence>
<evidence type="ECO:0000256" key="1">
    <source>
        <dbReference type="ARBA" id="ARBA00006089"/>
    </source>
</evidence>